<keyword evidence="2 4" id="KW-0863">Zinc-finger</keyword>
<keyword evidence="3" id="KW-0862">Zinc</keyword>
<evidence type="ECO:0000256" key="1">
    <source>
        <dbReference type="ARBA" id="ARBA00022723"/>
    </source>
</evidence>
<keyword evidence="7" id="KW-1185">Reference proteome</keyword>
<dbReference type="Gene3D" id="6.10.140.2220">
    <property type="match status" value="1"/>
</dbReference>
<dbReference type="PROSITE" id="PS50865">
    <property type="entry name" value="ZF_MYND_2"/>
    <property type="match status" value="1"/>
</dbReference>
<protein>
    <recommendedName>
        <fullName evidence="5">MYND-type domain-containing protein</fullName>
    </recommendedName>
</protein>
<dbReference type="Pfam" id="PF14737">
    <property type="entry name" value="DUF4470"/>
    <property type="match status" value="1"/>
</dbReference>
<dbReference type="STRING" id="229535.A0A0N0RYG2"/>
<dbReference type="SUPFAM" id="SSF144232">
    <property type="entry name" value="HIT/MYND zinc finger-like"/>
    <property type="match status" value="1"/>
</dbReference>
<accession>A0A0N0RYG2</accession>
<comment type="caution">
    <text evidence="6">The sequence shown here is derived from an EMBL/GenBank/DDBJ whole genome shotgun (WGS) entry which is preliminary data.</text>
</comment>
<dbReference type="Pfam" id="PF01753">
    <property type="entry name" value="zf-MYND"/>
    <property type="match status" value="1"/>
</dbReference>
<dbReference type="Proteomes" id="UP000037696">
    <property type="component" value="Unassembled WGS sequence"/>
</dbReference>
<evidence type="ECO:0000256" key="4">
    <source>
        <dbReference type="PROSITE-ProRule" id="PRU00134"/>
    </source>
</evidence>
<sequence>MSSFGKFLNPTFCANEINSPCPNKTSKANNACGRCYLVVYCSRECQKEHWPAHKEDCNNALAKGTWKPDWHTEDRDPTFVRAGPVKPNSDASKISWWGGMPALDLLKLDGNEGQDASSKMRILLTSSHDIRNIVETVARLPDSYSGQCEIAANGVSFGVFAQNIVLALTAFHFPPEEAAPIMIHLWYSALIPSSVLAALQSKLLPLIDEVCSQAELKRPERFFKWVWKTKTSCLQVELLREEWKRLRYTLRFPGRFSASEATRNRQDVTLPDERVDALHRYLHAQPRYWRLCTMKFLRDGILLPFGCSRKEFDTPNPMFFSTSRSWPMPDSADPRGSWDIQETYINAEKDVLGIDSTLALNIPLLKPKIQNPKAMILVLFICDIEQMFSMDTIDKDIACVAKYLPEPETTDPNDADQLRRRRSSSFVCNVSKLFDLYKKAHGFDKITERYGLKMRGNHTIVAHWPMRPGKNAPQKVFDILEGSGATGFERYVEWEWA</sequence>
<evidence type="ECO:0000256" key="3">
    <source>
        <dbReference type="ARBA" id="ARBA00022833"/>
    </source>
</evidence>
<reference evidence="6 7" key="1">
    <citation type="submission" date="2015-08" db="EMBL/GenBank/DDBJ databases">
        <title>Genome sequencing of Penicillium nordicum.</title>
        <authorList>
            <person name="Nguyen H.D."/>
            <person name="Seifert K.A."/>
        </authorList>
    </citation>
    <scope>NUCLEOTIDE SEQUENCE [LARGE SCALE GENOMIC DNA]</scope>
    <source>
        <strain evidence="6 7">DAOMC 185683</strain>
    </source>
</reference>
<evidence type="ECO:0000313" key="7">
    <source>
        <dbReference type="Proteomes" id="UP000037696"/>
    </source>
</evidence>
<name>A0A0N0RYG2_9EURO</name>
<dbReference type="GO" id="GO:0008270">
    <property type="term" value="F:zinc ion binding"/>
    <property type="evidence" value="ECO:0007669"/>
    <property type="project" value="UniProtKB-KW"/>
</dbReference>
<evidence type="ECO:0000313" key="6">
    <source>
        <dbReference type="EMBL" id="KOS41479.1"/>
    </source>
</evidence>
<dbReference type="AlphaFoldDB" id="A0A0N0RYG2"/>
<evidence type="ECO:0000259" key="5">
    <source>
        <dbReference type="PROSITE" id="PS50865"/>
    </source>
</evidence>
<proteinExistence type="predicted"/>
<gene>
    <name evidence="6" type="ORF">ACN38_g7664</name>
</gene>
<keyword evidence="1" id="KW-0479">Metal-binding</keyword>
<dbReference type="OrthoDB" id="5282002at2759"/>
<dbReference type="InterPro" id="IPR002893">
    <property type="entry name" value="Znf_MYND"/>
</dbReference>
<dbReference type="InterPro" id="IPR027974">
    <property type="entry name" value="DUF4470"/>
</dbReference>
<dbReference type="EMBL" id="LHQQ01000131">
    <property type="protein sequence ID" value="KOS41479.1"/>
    <property type="molecule type" value="Genomic_DNA"/>
</dbReference>
<evidence type="ECO:0000256" key="2">
    <source>
        <dbReference type="ARBA" id="ARBA00022771"/>
    </source>
</evidence>
<organism evidence="6 7">
    <name type="scientific">Penicillium nordicum</name>
    <dbReference type="NCBI Taxonomy" id="229535"/>
    <lineage>
        <taxon>Eukaryota</taxon>
        <taxon>Fungi</taxon>
        <taxon>Dikarya</taxon>
        <taxon>Ascomycota</taxon>
        <taxon>Pezizomycotina</taxon>
        <taxon>Eurotiomycetes</taxon>
        <taxon>Eurotiomycetidae</taxon>
        <taxon>Eurotiales</taxon>
        <taxon>Aspergillaceae</taxon>
        <taxon>Penicillium</taxon>
    </lineage>
</organism>
<feature type="domain" description="MYND-type" evidence="5">
    <location>
        <begin position="18"/>
        <end position="57"/>
    </location>
</feature>